<dbReference type="GO" id="GO:0017095">
    <property type="term" value="F:heparan sulfate 6-sulfotransferase activity"/>
    <property type="evidence" value="ECO:0007669"/>
    <property type="project" value="TreeGrafter"/>
</dbReference>
<keyword evidence="9" id="KW-0732">Signal</keyword>
<dbReference type="Gene3D" id="3.40.50.300">
    <property type="entry name" value="P-loop containing nucleotide triphosphate hydrolases"/>
    <property type="match status" value="1"/>
</dbReference>
<dbReference type="EC" id="2.8.2.-" evidence="7"/>
<dbReference type="OrthoDB" id="6112745at2759"/>
<dbReference type="Proteomes" id="UP000001307">
    <property type="component" value="Unassembled WGS sequence"/>
</dbReference>
<evidence type="ECO:0000256" key="9">
    <source>
        <dbReference type="SAM" id="SignalP"/>
    </source>
</evidence>
<comment type="subcellular location">
    <subcellularLocation>
        <location evidence="1">Membrane</location>
        <topology evidence="1">Single-pass membrane protein</topology>
    </subcellularLocation>
    <subcellularLocation>
        <location evidence="7">Membrane</location>
        <topology evidence="7">Single-pass type II membrane protein</topology>
    </subcellularLocation>
</comment>
<organism evidence="10 11">
    <name type="scientific">Oikopleura dioica</name>
    <name type="common">Tunicate</name>
    <dbReference type="NCBI Taxonomy" id="34765"/>
    <lineage>
        <taxon>Eukaryota</taxon>
        <taxon>Metazoa</taxon>
        <taxon>Chordata</taxon>
        <taxon>Tunicata</taxon>
        <taxon>Appendicularia</taxon>
        <taxon>Copelata</taxon>
        <taxon>Oikopleuridae</taxon>
        <taxon>Oikopleura</taxon>
    </lineage>
</organism>
<evidence type="ECO:0000256" key="6">
    <source>
        <dbReference type="ARBA" id="ARBA00023180"/>
    </source>
</evidence>
<proteinExistence type="inferred from homology"/>
<reference evidence="10 11" key="1">
    <citation type="journal article" date="2010" name="Science">
        <title>Plasticity of animal genome architecture unmasked by rapid evolution of a pelagic tunicate.</title>
        <authorList>
            <person name="Denoeud F."/>
            <person name="Henriet S."/>
            <person name="Mungpakdee S."/>
            <person name="Aury J.M."/>
            <person name="Da Silva C."/>
            <person name="Brinkmann H."/>
            <person name="Mikhaleva J."/>
            <person name="Olsen L.C."/>
            <person name="Jubin C."/>
            <person name="Canestro C."/>
            <person name="Bouquet J.M."/>
            <person name="Danks G."/>
            <person name="Poulain J."/>
            <person name="Campsteijn C."/>
            <person name="Adamski M."/>
            <person name="Cross I."/>
            <person name="Yadetie F."/>
            <person name="Muffato M."/>
            <person name="Louis A."/>
            <person name="Butcher S."/>
            <person name="Tsagkogeorga G."/>
            <person name="Konrad A."/>
            <person name="Singh S."/>
            <person name="Jensen M.F."/>
            <person name="Cong E.H."/>
            <person name="Eikeseth-Otteraa H."/>
            <person name="Noel B."/>
            <person name="Anthouard V."/>
            <person name="Porcel B.M."/>
            <person name="Kachouri-Lafond R."/>
            <person name="Nishino A."/>
            <person name="Ugolini M."/>
            <person name="Chourrout P."/>
            <person name="Nishida H."/>
            <person name="Aasland R."/>
            <person name="Huzurbazar S."/>
            <person name="Westhof E."/>
            <person name="Delsuc F."/>
            <person name="Lehrach H."/>
            <person name="Reinhardt R."/>
            <person name="Weissenbach J."/>
            <person name="Roy S.W."/>
            <person name="Artiguenave F."/>
            <person name="Postlethwait J.H."/>
            <person name="Manak J.R."/>
            <person name="Thompson E.M."/>
            <person name="Jaillon O."/>
            <person name="Du Pasquier L."/>
            <person name="Boudinot P."/>
            <person name="Liberles D.A."/>
            <person name="Volff J.N."/>
            <person name="Philippe H."/>
            <person name="Lenhard B."/>
            <person name="Roest Crollius H."/>
            <person name="Wincker P."/>
            <person name="Chourrout D."/>
        </authorList>
    </citation>
    <scope>NUCLEOTIDE SEQUENCE [LARGE SCALE GENOMIC DNA]</scope>
</reference>
<dbReference type="PANTHER" id="PTHR12812:SF0">
    <property type="entry name" value="HEPARAN-SULFATE 6-O-SULFOTRANSFERASE"/>
    <property type="match status" value="1"/>
</dbReference>
<dbReference type="InParanoid" id="E4X1N5"/>
<evidence type="ECO:0000256" key="4">
    <source>
        <dbReference type="ARBA" id="ARBA00022989"/>
    </source>
</evidence>
<sequence>MVCRRRQLYLILLFFLILYSLNTHDRNQQKQMLKKHRKKEKQRKKVADRKIKSSTKNIANKKLPKLKNEGGYASANIEIREKHFDWTEIELMRKKVLEKHKAEMVVGSLFRDPVSRALSHFNFIKTPTEKLKKPWAMELLEGKEMKDIFEDKSLMMEIRGVWQDGQAAAHYLAGMHIGASWVLHDWDKDKDLKAQIRDLEEETLDFDAVLEKAIENLESLEFIGITENFDESVKMFKYQFPNTHNGESGLAEEHVNKREYSSASDHVREKLRALMPLDMWLYEYALNIFNARLHYLSTGENITPAMPPSPHVFCKSTRYILACSDGPLGAFVYRWPRLDNIEDEDERNKQEGYYQAWMDEQNGEF</sequence>
<dbReference type="PANTHER" id="PTHR12812">
    <property type="entry name" value="HEPARAN SULFATE 6-O-SULFOTRANSFERASE 3"/>
    <property type="match status" value="1"/>
</dbReference>
<evidence type="ECO:0000313" key="10">
    <source>
        <dbReference type="EMBL" id="CBY23352.1"/>
    </source>
</evidence>
<evidence type="ECO:0000256" key="3">
    <source>
        <dbReference type="ARBA" id="ARBA00022692"/>
    </source>
</evidence>
<evidence type="ECO:0000313" key="11">
    <source>
        <dbReference type="Proteomes" id="UP000001307"/>
    </source>
</evidence>
<keyword evidence="7" id="KW-0735">Signal-anchor</keyword>
<evidence type="ECO:0000256" key="1">
    <source>
        <dbReference type="ARBA" id="ARBA00004167"/>
    </source>
</evidence>
<keyword evidence="5 7" id="KW-0472">Membrane</keyword>
<keyword evidence="3" id="KW-0812">Transmembrane</keyword>
<keyword evidence="6" id="KW-0325">Glycoprotein</keyword>
<evidence type="ECO:0000256" key="7">
    <source>
        <dbReference type="RuleBase" id="RU364122"/>
    </source>
</evidence>
<dbReference type="EMBL" id="FN653021">
    <property type="protein sequence ID" value="CBY23352.1"/>
    <property type="molecule type" value="Genomic_DNA"/>
</dbReference>
<evidence type="ECO:0000256" key="5">
    <source>
        <dbReference type="ARBA" id="ARBA00023136"/>
    </source>
</evidence>
<dbReference type="InterPro" id="IPR027417">
    <property type="entry name" value="P-loop_NTPase"/>
</dbReference>
<dbReference type="InterPro" id="IPR010635">
    <property type="entry name" value="Heparan_SO4-6-sulfoTrfase"/>
</dbReference>
<protein>
    <recommendedName>
        <fullName evidence="7">Heparan-sulfate 6-O-sulfotransferase</fullName>
        <ecNumber evidence="7">2.8.2.-</ecNumber>
    </recommendedName>
</protein>
<dbReference type="GO" id="GO:0016020">
    <property type="term" value="C:membrane"/>
    <property type="evidence" value="ECO:0007669"/>
    <property type="project" value="UniProtKB-SubCell"/>
</dbReference>
<keyword evidence="2 7" id="KW-0808">Transferase</keyword>
<feature type="signal peptide" evidence="9">
    <location>
        <begin position="1"/>
        <end position="23"/>
    </location>
</feature>
<name>E4X1N5_OIKDI</name>
<feature type="compositionally biased region" description="Basic residues" evidence="8">
    <location>
        <begin position="32"/>
        <end position="47"/>
    </location>
</feature>
<keyword evidence="11" id="KW-1185">Reference proteome</keyword>
<keyword evidence="4" id="KW-1133">Transmembrane helix</keyword>
<feature type="region of interest" description="Disordered" evidence="8">
    <location>
        <begin position="29"/>
        <end position="54"/>
    </location>
</feature>
<evidence type="ECO:0000256" key="2">
    <source>
        <dbReference type="ARBA" id="ARBA00022679"/>
    </source>
</evidence>
<evidence type="ECO:0000256" key="8">
    <source>
        <dbReference type="SAM" id="MobiDB-lite"/>
    </source>
</evidence>
<comment type="similarity">
    <text evidence="7">Belongs to the sulfotransferase 6 family.</text>
</comment>
<feature type="chain" id="PRO_5003192541" description="Heparan-sulfate 6-O-sulfotransferase" evidence="9">
    <location>
        <begin position="24"/>
        <end position="365"/>
    </location>
</feature>
<comment type="catalytic activity">
    <reaction evidence="7">
        <text>alpha-D-glucosaminyl-[heparan sulfate](n) + 3'-phosphoadenylyl sulfate = 6-sulfo-alpha-D-glucosaminyl-[heparan sulfate](n) + adenosine 3',5'-bisphosphate + H(+)</text>
        <dbReference type="Rhea" id="RHEA:56604"/>
        <dbReference type="Rhea" id="RHEA-COMP:9830"/>
        <dbReference type="Rhea" id="RHEA-COMP:14621"/>
        <dbReference type="ChEBI" id="CHEBI:15378"/>
        <dbReference type="ChEBI" id="CHEBI:58339"/>
        <dbReference type="ChEBI" id="CHEBI:58343"/>
        <dbReference type="ChEBI" id="CHEBI:58388"/>
        <dbReference type="ChEBI" id="CHEBI:140604"/>
    </reaction>
</comment>
<accession>E4X1N5</accession>
<gene>
    <name evidence="10" type="ORF">GSOID_T00015783001</name>
</gene>
<comment type="function">
    <text evidence="7">6-O-sulfation enzyme which catalyzes the transfer of sulfate from 3'-phosphoadenosine 5'-phosphosulfate (PAPS) to position 6 of the N-sulfoglucosamine residue (GlcNS) of heparan sulfate.</text>
</comment>
<dbReference type="AlphaFoldDB" id="E4X1N5"/>